<dbReference type="GO" id="GO:0015074">
    <property type="term" value="P:DNA integration"/>
    <property type="evidence" value="ECO:0007669"/>
    <property type="project" value="InterPro"/>
</dbReference>
<dbReference type="Proteomes" id="UP000002038">
    <property type="component" value="Unassembled WGS sequence"/>
</dbReference>
<feature type="region of interest" description="Disordered" evidence="2">
    <location>
        <begin position="1027"/>
        <end position="1052"/>
    </location>
</feature>
<keyword evidence="3" id="KW-0812">Transmembrane</keyword>
<dbReference type="InterPro" id="IPR011010">
    <property type="entry name" value="DNA_brk_join_enz"/>
</dbReference>
<feature type="region of interest" description="Disordered" evidence="2">
    <location>
        <begin position="35"/>
        <end position="57"/>
    </location>
</feature>
<keyword evidence="1" id="KW-0233">DNA recombination</keyword>
<proteinExistence type="predicted"/>
<dbReference type="GeneID" id="8505918"/>
<protein>
    <submittedName>
        <fullName evidence="4">Uncharacterized protein</fullName>
    </submittedName>
</protein>
<dbReference type="PANTHER" id="PTHR37535:SF3">
    <property type="entry name" value="FLUG DOMAIN-CONTAINING PROTEIN"/>
    <property type="match status" value="1"/>
</dbReference>
<feature type="region of interest" description="Disordered" evidence="2">
    <location>
        <begin position="364"/>
        <end position="502"/>
    </location>
</feature>
<reference evidence="5" key="1">
    <citation type="journal article" date="2015" name="PLoS Genet.">
        <title>The dynamic genome and transcriptome of the human fungal pathogen Blastomyces and close relative Emmonsia.</title>
        <authorList>
            <person name="Munoz J.F."/>
            <person name="Gauthier G.M."/>
            <person name="Desjardins C.A."/>
            <person name="Gallo J.E."/>
            <person name="Holder J."/>
            <person name="Sullivan T.D."/>
            <person name="Marty A.J."/>
            <person name="Carmen J.C."/>
            <person name="Chen Z."/>
            <person name="Ding L."/>
            <person name="Gujja S."/>
            <person name="Magrini V."/>
            <person name="Misas E."/>
            <person name="Mitreva M."/>
            <person name="Priest M."/>
            <person name="Saif S."/>
            <person name="Whiston E.A."/>
            <person name="Young S."/>
            <person name="Zeng Q."/>
            <person name="Goldman W.E."/>
            <person name="Mardis E.R."/>
            <person name="Taylor J.W."/>
            <person name="McEwen J.G."/>
            <person name="Clay O.K."/>
            <person name="Klein B.S."/>
            <person name="Cuomo C.A."/>
        </authorList>
    </citation>
    <scope>NUCLEOTIDE SEQUENCE [LARGE SCALE GENOMIC DNA]</scope>
    <source>
        <strain evidence="5">SLH14081</strain>
    </source>
</reference>
<evidence type="ECO:0000313" key="5">
    <source>
        <dbReference type="Proteomes" id="UP000002038"/>
    </source>
</evidence>
<feature type="compositionally biased region" description="Polar residues" evidence="2">
    <location>
        <begin position="487"/>
        <end position="502"/>
    </location>
</feature>
<dbReference type="SUPFAM" id="SSF56349">
    <property type="entry name" value="DNA breaking-rejoining enzymes"/>
    <property type="match status" value="1"/>
</dbReference>
<gene>
    <name evidence="4" type="ORF">BDBG_16650</name>
</gene>
<evidence type="ECO:0000256" key="2">
    <source>
        <dbReference type="SAM" id="MobiDB-lite"/>
    </source>
</evidence>
<feature type="compositionally biased region" description="Polar residues" evidence="2">
    <location>
        <begin position="119"/>
        <end position="133"/>
    </location>
</feature>
<dbReference type="GO" id="GO:0006310">
    <property type="term" value="P:DNA recombination"/>
    <property type="evidence" value="ECO:0007669"/>
    <property type="project" value="UniProtKB-KW"/>
</dbReference>
<keyword evidence="3" id="KW-0472">Membrane</keyword>
<dbReference type="GO" id="GO:0003677">
    <property type="term" value="F:DNA binding"/>
    <property type="evidence" value="ECO:0007669"/>
    <property type="project" value="InterPro"/>
</dbReference>
<dbReference type="Gene3D" id="1.10.443.10">
    <property type="entry name" value="Intergrase catalytic core"/>
    <property type="match status" value="1"/>
</dbReference>
<dbReference type="RefSeq" id="XP_031577282.1">
    <property type="nucleotide sequence ID" value="XM_031724558.1"/>
</dbReference>
<feature type="compositionally biased region" description="Polar residues" evidence="2">
    <location>
        <begin position="420"/>
        <end position="435"/>
    </location>
</feature>
<evidence type="ECO:0000313" key="4">
    <source>
        <dbReference type="EMBL" id="OAT06554.1"/>
    </source>
</evidence>
<feature type="compositionally biased region" description="Polar residues" evidence="2">
    <location>
        <begin position="637"/>
        <end position="652"/>
    </location>
</feature>
<feature type="transmembrane region" description="Helical" evidence="3">
    <location>
        <begin position="155"/>
        <end position="175"/>
    </location>
</feature>
<feature type="compositionally biased region" description="Polar residues" evidence="2">
    <location>
        <begin position="81"/>
        <end position="94"/>
    </location>
</feature>
<feature type="region of interest" description="Disordered" evidence="2">
    <location>
        <begin position="618"/>
        <end position="748"/>
    </location>
</feature>
<organism evidence="4 5">
    <name type="scientific">Blastomyces gilchristii (strain SLH14081)</name>
    <name type="common">Blastomyces dermatitidis</name>
    <dbReference type="NCBI Taxonomy" id="559298"/>
    <lineage>
        <taxon>Eukaryota</taxon>
        <taxon>Fungi</taxon>
        <taxon>Dikarya</taxon>
        <taxon>Ascomycota</taxon>
        <taxon>Pezizomycotina</taxon>
        <taxon>Eurotiomycetes</taxon>
        <taxon>Eurotiomycetidae</taxon>
        <taxon>Onygenales</taxon>
        <taxon>Ajellomycetaceae</taxon>
        <taxon>Blastomyces</taxon>
    </lineage>
</organism>
<name>A0A179UF11_BLAGS</name>
<dbReference type="KEGG" id="bgh:BDBG_16650"/>
<evidence type="ECO:0000256" key="1">
    <source>
        <dbReference type="ARBA" id="ARBA00023172"/>
    </source>
</evidence>
<feature type="compositionally biased region" description="Low complexity" evidence="2">
    <location>
        <begin position="95"/>
        <end position="118"/>
    </location>
</feature>
<feature type="compositionally biased region" description="Basic and acidic residues" evidence="2">
    <location>
        <begin position="1035"/>
        <end position="1051"/>
    </location>
</feature>
<evidence type="ECO:0000256" key="3">
    <source>
        <dbReference type="SAM" id="Phobius"/>
    </source>
</evidence>
<dbReference type="PANTHER" id="PTHR37535">
    <property type="entry name" value="FLUG DOMAIN PROTEIN"/>
    <property type="match status" value="1"/>
</dbReference>
<feature type="region of interest" description="Disordered" evidence="2">
    <location>
        <begin position="80"/>
        <end position="146"/>
    </location>
</feature>
<dbReference type="OrthoDB" id="4188049at2759"/>
<accession>A0A179UF11</accession>
<keyword evidence="5" id="KW-1185">Reference proteome</keyword>
<dbReference type="InterPro" id="IPR013762">
    <property type="entry name" value="Integrase-like_cat_sf"/>
</dbReference>
<feature type="compositionally biased region" description="Low complexity" evidence="2">
    <location>
        <begin position="444"/>
        <end position="462"/>
    </location>
</feature>
<dbReference type="EMBL" id="GG657451">
    <property type="protein sequence ID" value="OAT06554.1"/>
    <property type="molecule type" value="Genomic_DNA"/>
</dbReference>
<dbReference type="VEuPathDB" id="FungiDB:BDBG_16650"/>
<dbReference type="AlphaFoldDB" id="A0A179UF11"/>
<sequence>MAPCDTLIVVDTSDCVPDRGTSPHLLDSNIFTSIPDTGQLPSSPPIPSPSSRSTLKKLPARAESTLFVFATTTLTITATTSPSGLLSSHPRSSYTPASFTPTSTITSSTLSRSTPSTSAPESSKQAVTATSSRPPEATGSVVVASERSSSKEVPLPILALLIILAIAAVMLSLAICRVRKSRKFCRQCREAIVSQTLTKQTPPAHDHGTFTLSGAANQSRLTERIRGSMGSSALNLNGQLAQPHIRDEPRGIRQWTTVEESNSRPLDSPIATMAPRIPQLSWERPKPDPMSLYARASASGREEQRGRSSISVASIIDEYAQFPNDNRYLDTFQVVGNNGVPGNLQNLTADEIFLVDLRNGSLRRRTRDDYPSQPSGEDDTTRCAIRSPTEPYTQIRERQEGQLGITKVGGTAPVSRHEQSPTSQYKESSTQTSRQVHQDRQTESSYSPTSSSCASQPSSMTSWASPWPVKTGNVSDRLTPNFVARPSMSSHTPADATQDSDDNISTMLNRWALLDRQNLGLVDQVPLRSYSARDKLNDHLNNERRLKLHVSNVRRSMSTTLPEILSRLPSSGANRAGKNENAELYAPKNCRNKLVEEDPNIGSTHIETCTAIDEHLEPPNAEFDDVDSRDHVFGRPSLQQRTYSESIYSRPTTLHRLPEDTQAGDEQWGGQGYPRLRRYAKQSYGSPEAGPSQSTPAPPFRNEAGDRDSPTGYENNLYGEQGSREQGAPTKNDQFGKLSLGEPGTIRDDSLRWHTRNMIAPRDPVKGNDAGGPADPEPRSFINYRGSFPEISQSLFWIRPPGIAALSSPSPHPSHHRLPVFNHLTVPDRSPARKAASSILSSLRDGHVSTRYNQNYKCDIFDEEKKKKFIIFLAKMARGRSPKGPKDTYILLLWKQFTAEWARRKEKLPSPVTSSGSMFIAQELHLHAAINRDISARDFVTLNHFRNLIQQLWKNDWYEFPFPIYRVYFSAFLKMCMYSTARVGEYLESTARRGSGRGLRVPQDMTFLVINNSKSQAEIIIRPKRDAKNMRKKENKQPRHPMQEDSHRLGRDSGLTGEILTATWADKGLAKLGRRAGYEKLISVHDMRAEGLVRTNENGHSMEELMQMAGHGGNPRIFFEHYMSSTSSVQGVSNILKLERRKDIAEPFRGLTLRRHPQLWQALPAKLQQDHLYNPCR</sequence>
<keyword evidence="3" id="KW-1133">Transmembrane helix</keyword>